<protein>
    <submittedName>
        <fullName evidence="5">Arginine-binding periplasmic protein</fullName>
    </submittedName>
</protein>
<comment type="caution">
    <text evidence="5">The sequence shown here is derived from an EMBL/GenBank/DDBJ whole genome shotgun (WGS) entry which is preliminary data.</text>
</comment>
<evidence type="ECO:0000256" key="2">
    <source>
        <dbReference type="ARBA" id="ARBA00022729"/>
    </source>
</evidence>
<feature type="domain" description="Solute-binding protein family 3/N-terminal" evidence="4">
    <location>
        <begin position="24"/>
        <end position="245"/>
    </location>
</feature>
<dbReference type="SUPFAM" id="SSF53850">
    <property type="entry name" value="Periplasmic binding protein-like II"/>
    <property type="match status" value="1"/>
</dbReference>
<evidence type="ECO:0000256" key="1">
    <source>
        <dbReference type="ARBA" id="ARBA00010333"/>
    </source>
</evidence>
<dbReference type="Pfam" id="PF00497">
    <property type="entry name" value="SBP_bac_3"/>
    <property type="match status" value="1"/>
</dbReference>
<dbReference type="STRING" id="45073.Lqui_0473"/>
<dbReference type="InterPro" id="IPR001638">
    <property type="entry name" value="Solute-binding_3/MltF_N"/>
</dbReference>
<dbReference type="EMBL" id="LNYS01000006">
    <property type="protein sequence ID" value="KTD51629.1"/>
    <property type="molecule type" value="Genomic_DNA"/>
</dbReference>
<dbReference type="Gene3D" id="3.40.190.10">
    <property type="entry name" value="Periplasmic binding protein-like II"/>
    <property type="match status" value="2"/>
</dbReference>
<feature type="chain" id="PRO_5006917211" evidence="3">
    <location>
        <begin position="24"/>
        <end position="245"/>
    </location>
</feature>
<evidence type="ECO:0000313" key="5">
    <source>
        <dbReference type="EMBL" id="KTD51629.1"/>
    </source>
</evidence>
<dbReference type="RefSeq" id="WP_160037270.1">
    <property type="nucleotide sequence ID" value="NZ_CAAAIK010000002.1"/>
</dbReference>
<dbReference type="PATRIC" id="fig|45073.5.peg.503"/>
<keyword evidence="2 3" id="KW-0732">Signal</keyword>
<name>A0A0W0Y3M3_9GAMM</name>
<gene>
    <name evidence="5" type="ORF">Lqui_0473</name>
</gene>
<sequence>MKSSGLRKIMIILFFCCSLPAHAVIKVGTVFFYPPFVLSLNEGFDIQLMQSLCQGLKEQCQMIPMDFNKLYTSLDKGQIDLAIGGIAISPLRKNDYIFSLPYMLSKGQFLVIQGSGINSMEDLKGAAVGVIKGDPKGGVFYNYLESNFGDFFQIQTFDDIEDIITALGNKTIKAAFLHHSTAVYWEQNGGNQFQTFGNIIPIGEGYAIMALPANAALIQRINVLLQGMEKDNAYLNLYNTYFGND</sequence>
<evidence type="ECO:0000256" key="3">
    <source>
        <dbReference type="SAM" id="SignalP"/>
    </source>
</evidence>
<dbReference type="Proteomes" id="UP000054618">
    <property type="component" value="Unassembled WGS sequence"/>
</dbReference>
<dbReference type="AlphaFoldDB" id="A0A0W0Y3M3"/>
<proteinExistence type="inferred from homology"/>
<evidence type="ECO:0000313" key="6">
    <source>
        <dbReference type="Proteomes" id="UP000054618"/>
    </source>
</evidence>
<accession>A0A0W0Y3M3</accession>
<reference evidence="5 6" key="1">
    <citation type="submission" date="2015-11" db="EMBL/GenBank/DDBJ databases">
        <title>Genomic analysis of 38 Legionella species identifies large and diverse effector repertoires.</title>
        <authorList>
            <person name="Burstein D."/>
            <person name="Amaro F."/>
            <person name="Zusman T."/>
            <person name="Lifshitz Z."/>
            <person name="Cohen O."/>
            <person name="Gilbert J.A."/>
            <person name="Pupko T."/>
            <person name="Shuman H.A."/>
            <person name="Segal G."/>
        </authorList>
    </citation>
    <scope>NUCLEOTIDE SEQUENCE [LARGE SCALE GENOMIC DNA]</scope>
    <source>
        <strain evidence="5 6">CDC#1442-AUS-E</strain>
    </source>
</reference>
<comment type="similarity">
    <text evidence="1">Belongs to the bacterial solute-binding protein 3 family.</text>
</comment>
<organism evidence="5 6">
    <name type="scientific">Legionella quinlivanii</name>
    <dbReference type="NCBI Taxonomy" id="45073"/>
    <lineage>
        <taxon>Bacteria</taxon>
        <taxon>Pseudomonadati</taxon>
        <taxon>Pseudomonadota</taxon>
        <taxon>Gammaproteobacteria</taxon>
        <taxon>Legionellales</taxon>
        <taxon>Legionellaceae</taxon>
        <taxon>Legionella</taxon>
    </lineage>
</organism>
<keyword evidence="6" id="KW-1185">Reference proteome</keyword>
<dbReference type="PANTHER" id="PTHR35936">
    <property type="entry name" value="MEMBRANE-BOUND LYTIC MUREIN TRANSGLYCOSYLASE F"/>
    <property type="match status" value="1"/>
</dbReference>
<dbReference type="PANTHER" id="PTHR35936:SF37">
    <property type="entry name" value="AMINO ACID ABC TRANSPORTER SUBSTRATE-BINDING PROTEIN"/>
    <property type="match status" value="1"/>
</dbReference>
<feature type="signal peptide" evidence="3">
    <location>
        <begin position="1"/>
        <end position="23"/>
    </location>
</feature>
<dbReference type="SMART" id="SM00062">
    <property type="entry name" value="PBPb"/>
    <property type="match status" value="1"/>
</dbReference>
<evidence type="ECO:0000259" key="4">
    <source>
        <dbReference type="SMART" id="SM00062"/>
    </source>
</evidence>